<evidence type="ECO:0000256" key="8">
    <source>
        <dbReference type="ARBA" id="ARBA00038852"/>
    </source>
</evidence>
<dbReference type="Proteomes" id="UP000199496">
    <property type="component" value="Unassembled WGS sequence"/>
</dbReference>
<dbReference type="GO" id="GO:0005886">
    <property type="term" value="C:plasma membrane"/>
    <property type="evidence" value="ECO:0007669"/>
    <property type="project" value="UniProtKB-SubCell"/>
</dbReference>
<evidence type="ECO:0000256" key="4">
    <source>
        <dbReference type="ARBA" id="ARBA00022475"/>
    </source>
</evidence>
<evidence type="ECO:0000313" key="12">
    <source>
        <dbReference type="Proteomes" id="UP000199496"/>
    </source>
</evidence>
<dbReference type="GO" id="GO:0005524">
    <property type="term" value="F:ATP binding"/>
    <property type="evidence" value="ECO:0007669"/>
    <property type="project" value="UniProtKB-KW"/>
</dbReference>
<evidence type="ECO:0000256" key="7">
    <source>
        <dbReference type="ARBA" id="ARBA00023136"/>
    </source>
</evidence>
<keyword evidence="7" id="KW-0472">Membrane</keyword>
<dbReference type="SUPFAM" id="SSF52540">
    <property type="entry name" value="P-loop containing nucleoside triphosphate hydrolases"/>
    <property type="match status" value="2"/>
</dbReference>
<dbReference type="InterPro" id="IPR003593">
    <property type="entry name" value="AAA+_ATPase"/>
</dbReference>
<dbReference type="CDD" id="cd03257">
    <property type="entry name" value="ABC_NikE_OppD_transporters"/>
    <property type="match status" value="2"/>
</dbReference>
<keyword evidence="3" id="KW-0813">Transport</keyword>
<dbReference type="NCBIfam" id="NF008453">
    <property type="entry name" value="PRK11308.1"/>
    <property type="match status" value="2"/>
</dbReference>
<feature type="domain" description="ABC transporter" evidence="10">
    <location>
        <begin position="288"/>
        <end position="539"/>
    </location>
</feature>
<dbReference type="InterPro" id="IPR013563">
    <property type="entry name" value="Oligopep_ABC_C"/>
</dbReference>
<accession>A0A1H9B270</accession>
<feature type="domain" description="ABC transporter" evidence="10">
    <location>
        <begin position="3"/>
        <end position="264"/>
    </location>
</feature>
<evidence type="ECO:0000313" key="11">
    <source>
        <dbReference type="EMBL" id="SEP82827.1"/>
    </source>
</evidence>
<keyword evidence="4" id="KW-1003">Cell membrane</keyword>
<dbReference type="Gene3D" id="3.40.50.300">
    <property type="entry name" value="P-loop containing nucleotide triphosphate hydrolases"/>
    <property type="match status" value="2"/>
</dbReference>
<comment type="subcellular location">
    <subcellularLocation>
        <location evidence="1">Cell inner membrane</location>
        <topology evidence="1">Peripheral membrane protein</topology>
    </subcellularLocation>
</comment>
<evidence type="ECO:0000256" key="3">
    <source>
        <dbReference type="ARBA" id="ARBA00022448"/>
    </source>
</evidence>
<dbReference type="PROSITE" id="PS00211">
    <property type="entry name" value="ABC_TRANSPORTER_1"/>
    <property type="match status" value="2"/>
</dbReference>
<dbReference type="RefSeq" id="WP_090204872.1">
    <property type="nucleotide sequence ID" value="NZ_FOFO01000007.1"/>
</dbReference>
<dbReference type="SMART" id="SM00382">
    <property type="entry name" value="AAA"/>
    <property type="match status" value="2"/>
</dbReference>
<dbReference type="AlphaFoldDB" id="A0A1H9B270"/>
<keyword evidence="6 11" id="KW-0067">ATP-binding</keyword>
<comment type="catalytic activity">
    <reaction evidence="9">
        <text>a dipeptide(out) + ATP + H2O = a dipeptide(in) + ADP + phosphate + H(+)</text>
        <dbReference type="Rhea" id="RHEA:23120"/>
        <dbReference type="ChEBI" id="CHEBI:15377"/>
        <dbReference type="ChEBI" id="CHEBI:15378"/>
        <dbReference type="ChEBI" id="CHEBI:30616"/>
        <dbReference type="ChEBI" id="CHEBI:43474"/>
        <dbReference type="ChEBI" id="CHEBI:90799"/>
        <dbReference type="ChEBI" id="CHEBI:456216"/>
        <dbReference type="EC" id="7.4.2.9"/>
    </reaction>
</comment>
<comment type="similarity">
    <text evidence="2">Belongs to the ABC transporter superfamily.</text>
</comment>
<name>A0A1H9B270_9GAMM</name>
<evidence type="ECO:0000256" key="2">
    <source>
        <dbReference type="ARBA" id="ARBA00005417"/>
    </source>
</evidence>
<evidence type="ECO:0000256" key="1">
    <source>
        <dbReference type="ARBA" id="ARBA00004417"/>
    </source>
</evidence>
<evidence type="ECO:0000259" key="10">
    <source>
        <dbReference type="PROSITE" id="PS50893"/>
    </source>
</evidence>
<dbReference type="Pfam" id="PF00005">
    <property type="entry name" value="ABC_tran"/>
    <property type="match status" value="2"/>
</dbReference>
<dbReference type="EMBL" id="FOFO01000007">
    <property type="protein sequence ID" value="SEP82827.1"/>
    <property type="molecule type" value="Genomic_DNA"/>
</dbReference>
<dbReference type="GO" id="GO:0055085">
    <property type="term" value="P:transmembrane transport"/>
    <property type="evidence" value="ECO:0007669"/>
    <property type="project" value="UniProtKB-ARBA"/>
</dbReference>
<protein>
    <recommendedName>
        <fullName evidence="8">ABC-type dipeptide transporter</fullName>
        <ecNumber evidence="8">7.4.2.9</ecNumber>
    </recommendedName>
</protein>
<dbReference type="InterPro" id="IPR003439">
    <property type="entry name" value="ABC_transporter-like_ATP-bd"/>
</dbReference>
<dbReference type="PROSITE" id="PS50893">
    <property type="entry name" value="ABC_TRANSPORTER_2"/>
    <property type="match status" value="2"/>
</dbReference>
<keyword evidence="12" id="KW-1185">Reference proteome</keyword>
<organism evidence="11 12">
    <name type="scientific">Ectothiorhodospira magna</name>
    <dbReference type="NCBI Taxonomy" id="867345"/>
    <lineage>
        <taxon>Bacteria</taxon>
        <taxon>Pseudomonadati</taxon>
        <taxon>Pseudomonadota</taxon>
        <taxon>Gammaproteobacteria</taxon>
        <taxon>Chromatiales</taxon>
        <taxon>Ectothiorhodospiraceae</taxon>
        <taxon>Ectothiorhodospira</taxon>
    </lineage>
</organism>
<gene>
    <name evidence="11" type="ORF">SAMN05421693_10756</name>
</gene>
<dbReference type="Pfam" id="PF08352">
    <property type="entry name" value="oligo_HPY"/>
    <property type="match status" value="2"/>
</dbReference>
<dbReference type="InterPro" id="IPR027417">
    <property type="entry name" value="P-loop_NTPase"/>
</dbReference>
<dbReference type="PANTHER" id="PTHR43297">
    <property type="entry name" value="OLIGOPEPTIDE TRANSPORT ATP-BINDING PROTEIN APPD"/>
    <property type="match status" value="1"/>
</dbReference>
<dbReference type="GO" id="GO:0016887">
    <property type="term" value="F:ATP hydrolysis activity"/>
    <property type="evidence" value="ECO:0007669"/>
    <property type="project" value="InterPro"/>
</dbReference>
<dbReference type="STRING" id="867345.SAMN05421693_10756"/>
<evidence type="ECO:0000256" key="9">
    <source>
        <dbReference type="ARBA" id="ARBA00047356"/>
    </source>
</evidence>
<dbReference type="OrthoDB" id="9784450at2"/>
<evidence type="ECO:0000256" key="6">
    <source>
        <dbReference type="ARBA" id="ARBA00022840"/>
    </source>
</evidence>
<dbReference type="EC" id="7.4.2.9" evidence="8"/>
<keyword evidence="5" id="KW-0547">Nucleotide-binding</keyword>
<evidence type="ECO:0000256" key="5">
    <source>
        <dbReference type="ARBA" id="ARBA00022741"/>
    </source>
</evidence>
<dbReference type="NCBIfam" id="NF007739">
    <property type="entry name" value="PRK10419.1"/>
    <property type="match status" value="2"/>
</dbReference>
<sequence length="562" mass="62162">MLLEVRNLQTHLQAGGAVVKAVDDVSFAIERGETFCLVGESGSGKSVTALSVIQLLPRGISDHPGGQILFQERLADGSHRTVDMLALPETERRRIRGARMSMIFQEPMTSLNPVFTVGEQIGEVLRLHRPELSEAEIRERTIEALAQVRIPHPAERADEFPHRLSGGQRQRVMIAMAMACEPDLLIADEPTTALDVTVQAEILRLMRELQDRNGMAILFITHDFGVVARMGHRLGVMRLGKLVEEGAVGQVLRRPEHPYTRQLIDALPENLSRRREVAGPAPQEAPLIRLQNLQIHFPVRKGLMRRVVDHVRAVDGVSLDIPRGQVMALVGESGCGKTTLGRAIIRLLEPTGGRILFAGEDITRLPARDMQPYRRRMQIIFQDPMSSLNPRLTVAATLTEPMAVHGIGKDRDERLALATQVLAQVQLPADSLWRYPHEFSGGQRQRIGIARALVLDPAFIVCDEVTSALDVSVQAEVLQILSTLTRERGLTLLFITHNIGVVEYLADTMAVMYQGRVVEQGEARRICRAPEHEYTQKLLAAVPRVVVGEADPTDAGAVLIGQ</sequence>
<dbReference type="PANTHER" id="PTHR43297:SF2">
    <property type="entry name" value="DIPEPTIDE TRANSPORT ATP-BINDING PROTEIN DPPD"/>
    <property type="match status" value="1"/>
</dbReference>
<dbReference type="InterPro" id="IPR050388">
    <property type="entry name" value="ABC_Ni/Peptide_Import"/>
</dbReference>
<reference evidence="11 12" key="1">
    <citation type="submission" date="2016-10" db="EMBL/GenBank/DDBJ databases">
        <authorList>
            <person name="de Groot N.N."/>
        </authorList>
    </citation>
    <scope>NUCLEOTIDE SEQUENCE [LARGE SCALE GENOMIC DNA]</scope>
    <source>
        <strain evidence="11 12">B7-7</strain>
    </source>
</reference>
<dbReference type="GO" id="GO:0015833">
    <property type="term" value="P:peptide transport"/>
    <property type="evidence" value="ECO:0007669"/>
    <property type="project" value="InterPro"/>
</dbReference>
<dbReference type="FunFam" id="3.40.50.300:FF:000016">
    <property type="entry name" value="Oligopeptide ABC transporter ATP-binding component"/>
    <property type="match status" value="2"/>
</dbReference>
<proteinExistence type="inferred from homology"/>
<dbReference type="InterPro" id="IPR017871">
    <property type="entry name" value="ABC_transporter-like_CS"/>
</dbReference>